<evidence type="ECO:0000313" key="4">
    <source>
        <dbReference type="Proteomes" id="UP000177268"/>
    </source>
</evidence>
<reference evidence="3 4" key="1">
    <citation type="journal article" date="2016" name="Nat. Commun.">
        <title>Thousands of microbial genomes shed light on interconnected biogeochemical processes in an aquifer system.</title>
        <authorList>
            <person name="Anantharaman K."/>
            <person name="Brown C.T."/>
            <person name="Hug L.A."/>
            <person name="Sharon I."/>
            <person name="Castelle C.J."/>
            <person name="Probst A.J."/>
            <person name="Thomas B.C."/>
            <person name="Singh A."/>
            <person name="Wilkins M.J."/>
            <person name="Karaoz U."/>
            <person name="Brodie E.L."/>
            <person name="Williams K.H."/>
            <person name="Hubbard S.S."/>
            <person name="Banfield J.F."/>
        </authorList>
    </citation>
    <scope>NUCLEOTIDE SEQUENCE [LARGE SCALE GENOMIC DNA]</scope>
</reference>
<feature type="domain" description="Dockerin" evidence="2">
    <location>
        <begin position="298"/>
        <end position="356"/>
    </location>
</feature>
<keyword evidence="1" id="KW-0732">Signal</keyword>
<feature type="signal peptide" evidence="1">
    <location>
        <begin position="1"/>
        <end position="22"/>
    </location>
</feature>
<evidence type="ECO:0000256" key="1">
    <source>
        <dbReference type="SAM" id="SignalP"/>
    </source>
</evidence>
<dbReference type="Gene3D" id="1.10.1330.10">
    <property type="entry name" value="Dockerin domain"/>
    <property type="match status" value="1"/>
</dbReference>
<dbReference type="PROSITE" id="PS00018">
    <property type="entry name" value="EF_HAND_1"/>
    <property type="match status" value="2"/>
</dbReference>
<organism evidence="3 4">
    <name type="scientific">Candidatus Gottesmanbacteria bacterium RBG_13_45_10</name>
    <dbReference type="NCBI Taxonomy" id="1798370"/>
    <lineage>
        <taxon>Bacteria</taxon>
        <taxon>Candidatus Gottesmaniibacteriota</taxon>
    </lineage>
</organism>
<proteinExistence type="predicted"/>
<protein>
    <recommendedName>
        <fullName evidence="2">Dockerin domain-containing protein</fullName>
    </recommendedName>
</protein>
<dbReference type="InterPro" id="IPR016134">
    <property type="entry name" value="Dockerin_dom"/>
</dbReference>
<evidence type="ECO:0000313" key="3">
    <source>
        <dbReference type="EMBL" id="OGG11446.1"/>
    </source>
</evidence>
<name>A0A1F5ZG17_9BACT</name>
<gene>
    <name evidence="3" type="ORF">A2Z00_05700</name>
</gene>
<dbReference type="Proteomes" id="UP000177268">
    <property type="component" value="Unassembled WGS sequence"/>
</dbReference>
<comment type="caution">
    <text evidence="3">The sequence shown here is derived from an EMBL/GenBank/DDBJ whole genome shotgun (WGS) entry which is preliminary data.</text>
</comment>
<dbReference type="GO" id="GO:0000272">
    <property type="term" value="P:polysaccharide catabolic process"/>
    <property type="evidence" value="ECO:0007669"/>
    <property type="project" value="InterPro"/>
</dbReference>
<accession>A0A1F5ZG17</accession>
<feature type="chain" id="PRO_5009522842" description="Dockerin domain-containing protein" evidence="1">
    <location>
        <begin position="23"/>
        <end position="356"/>
    </location>
</feature>
<dbReference type="PROSITE" id="PS51766">
    <property type="entry name" value="DOCKERIN"/>
    <property type="match status" value="1"/>
</dbReference>
<dbReference type="STRING" id="1798370.A2Z00_05700"/>
<dbReference type="InterPro" id="IPR018247">
    <property type="entry name" value="EF_Hand_1_Ca_BS"/>
</dbReference>
<evidence type="ECO:0000259" key="2">
    <source>
        <dbReference type="PROSITE" id="PS51766"/>
    </source>
</evidence>
<dbReference type="EMBL" id="MFIZ01000028">
    <property type="protein sequence ID" value="OGG11446.1"/>
    <property type="molecule type" value="Genomic_DNA"/>
</dbReference>
<dbReference type="SUPFAM" id="SSF63446">
    <property type="entry name" value="Type I dockerin domain"/>
    <property type="match status" value="1"/>
</dbReference>
<sequence length="356" mass="38736">MEKAVIVALIIFALIHPCSVFASNSGWDYNLTKRCIKSPHPGQINYYEDTVECDGQGKNWTIAVQAEKSLGTTCGGYVNQSLPINTTDSPLSLTWLPHQDEWGTQNWQVNLTTDLTTKSHPCGGGVWTWYTLMDNVTLHGGPFATPHVLATSATVTLNQQNNQNVTTRAFLGFQGFWDGKSHSIEINFSLNDTWGDAVPTEADIIWAMPANDTQEFVVMNGQSWGLSVTPGSNKLLYVKWLDIITSLIARGFFTAPSGGWQNTASAAVYIGTEVNNFTPTNAGKTTLSISNFRNSDGITTILGDLNADGKVDIFDYNLLVADFGKTGAPGFSPADIDKNGKVDIFDYNVLVGNFGK</sequence>
<dbReference type="InterPro" id="IPR036439">
    <property type="entry name" value="Dockerin_dom_sf"/>
</dbReference>
<dbReference type="AlphaFoldDB" id="A0A1F5ZG17"/>